<comment type="caution">
    <text evidence="3">The sequence shown here is derived from an EMBL/GenBank/DDBJ whole genome shotgun (WGS) entry which is preliminary data.</text>
</comment>
<keyword evidence="4" id="KW-1185">Reference proteome</keyword>
<feature type="region of interest" description="Disordered" evidence="1">
    <location>
        <begin position="559"/>
        <end position="583"/>
    </location>
</feature>
<dbReference type="AlphaFoldDB" id="A0A9P4TUR2"/>
<proteinExistence type="predicted"/>
<dbReference type="PANTHER" id="PTHR36091">
    <property type="entry name" value="ALTERED INHERITANCE OF MITOCHONDRIA PROTEIN 9, MITOCHONDRIAL"/>
    <property type="match status" value="1"/>
</dbReference>
<dbReference type="Gene3D" id="3.90.1200.10">
    <property type="match status" value="1"/>
</dbReference>
<dbReference type="PANTHER" id="PTHR36091:SF2">
    <property type="entry name" value="AMINOGLYCOSIDE PHOSPHOTRANSFERASE DOMAIN-CONTAINING PROTEIN"/>
    <property type="match status" value="1"/>
</dbReference>
<dbReference type="InterPro" id="IPR002575">
    <property type="entry name" value="Aminoglycoside_PTrfase"/>
</dbReference>
<reference evidence="3" key="1">
    <citation type="journal article" date="2020" name="Stud. Mycol.">
        <title>101 Dothideomycetes genomes: a test case for predicting lifestyles and emergence of pathogens.</title>
        <authorList>
            <person name="Haridas S."/>
            <person name="Albert R."/>
            <person name="Binder M."/>
            <person name="Bloem J."/>
            <person name="Labutti K."/>
            <person name="Salamov A."/>
            <person name="Andreopoulos B."/>
            <person name="Baker S."/>
            <person name="Barry K."/>
            <person name="Bills G."/>
            <person name="Bluhm B."/>
            <person name="Cannon C."/>
            <person name="Castanera R."/>
            <person name="Culley D."/>
            <person name="Daum C."/>
            <person name="Ezra D."/>
            <person name="Gonzalez J."/>
            <person name="Henrissat B."/>
            <person name="Kuo A."/>
            <person name="Liang C."/>
            <person name="Lipzen A."/>
            <person name="Lutzoni F."/>
            <person name="Magnuson J."/>
            <person name="Mondo S."/>
            <person name="Nolan M."/>
            <person name="Ohm R."/>
            <person name="Pangilinan J."/>
            <person name="Park H.-J."/>
            <person name="Ramirez L."/>
            <person name="Alfaro M."/>
            <person name="Sun H."/>
            <person name="Tritt A."/>
            <person name="Yoshinaga Y."/>
            <person name="Zwiers L.-H."/>
            <person name="Turgeon B."/>
            <person name="Goodwin S."/>
            <person name="Spatafora J."/>
            <person name="Crous P."/>
            <person name="Grigoriev I."/>
        </authorList>
    </citation>
    <scope>NUCLEOTIDE SEQUENCE</scope>
    <source>
        <strain evidence="3">CBS 130266</strain>
    </source>
</reference>
<dbReference type="InterPro" id="IPR051035">
    <property type="entry name" value="Mito_inheritance_9"/>
</dbReference>
<dbReference type="OrthoDB" id="10003767at2759"/>
<evidence type="ECO:0000313" key="4">
    <source>
        <dbReference type="Proteomes" id="UP000800235"/>
    </source>
</evidence>
<dbReference type="SUPFAM" id="SSF56112">
    <property type="entry name" value="Protein kinase-like (PK-like)"/>
    <property type="match status" value="1"/>
</dbReference>
<protein>
    <submittedName>
        <fullName evidence="3">Serine/threonine protein kinase</fullName>
    </submittedName>
</protein>
<keyword evidence="3" id="KW-0723">Serine/threonine-protein kinase</keyword>
<dbReference type="GO" id="GO:0004674">
    <property type="term" value="F:protein serine/threonine kinase activity"/>
    <property type="evidence" value="ECO:0007669"/>
    <property type="project" value="UniProtKB-KW"/>
</dbReference>
<gene>
    <name evidence="3" type="ORF">EJ08DRAFT_478726</name>
</gene>
<dbReference type="EMBL" id="MU007089">
    <property type="protein sequence ID" value="KAF2422640.1"/>
    <property type="molecule type" value="Genomic_DNA"/>
</dbReference>
<keyword evidence="3" id="KW-0418">Kinase</keyword>
<evidence type="ECO:0000259" key="2">
    <source>
        <dbReference type="Pfam" id="PF01636"/>
    </source>
</evidence>
<feature type="domain" description="Aminoglycoside phosphotransferase" evidence="2">
    <location>
        <begin position="101"/>
        <end position="371"/>
    </location>
</feature>
<name>A0A9P4TUR2_9PEZI</name>
<sequence length="583" mass="67188">MWFKHPLLRLHSFISQPRSHWKRSTQLRFSVSRSMHKASEVNIGIESNEHPFYNYTSGRWIYNENLRLAERHLRFDANELCKIIAKSVGQHTDDIEVFTKLAEGGSYRVFEAIFSDQLKVIARLPYPCSLPRKYGTASEVATMDFLRLHGIPIPRVYDWSDSSSNSVGSEYIIMERVAGAELEESWYIMTVKERMAIMEKIVDIERILFNIDFPASGSLFFKESLGNNVDQVGIATPAEEPATLKFCIGPSTEYLWWYQNRNDLNIHSGPWKSSKDVLKAVGKRELAWLTKFGKHRYPREPLYREFYGGRMVDPLVQIRNLSDYLKVAPLIAPNDKALNKPCIRHPDLSPNNIFVSNSGEITGIIDWQHSAVLPIFLQAKIPKHFQNYGDEDSESFTPPKLPEDFESLSGAEKDMATELYRRRQVHYFYLGYTSHNNPSHFHAMGTHDLVMRNRLYDAAGRLWEGDNTSLKAELVQFSRLWSNTTSKSPKSPDQTPFPLEYSESEAEECLAIDEKQKAADANMQAIRDFIGINIEGWLPNNLYAEAVAKEEEIRKQMLDAAETENDRNNIESNWPFQDHEELD</sequence>
<dbReference type="GO" id="GO:0005739">
    <property type="term" value="C:mitochondrion"/>
    <property type="evidence" value="ECO:0007669"/>
    <property type="project" value="TreeGrafter"/>
</dbReference>
<dbReference type="InterPro" id="IPR011009">
    <property type="entry name" value="Kinase-like_dom_sf"/>
</dbReference>
<evidence type="ECO:0000313" key="3">
    <source>
        <dbReference type="EMBL" id="KAF2422640.1"/>
    </source>
</evidence>
<accession>A0A9P4TUR2</accession>
<organism evidence="3 4">
    <name type="scientific">Tothia fuscella</name>
    <dbReference type="NCBI Taxonomy" id="1048955"/>
    <lineage>
        <taxon>Eukaryota</taxon>
        <taxon>Fungi</taxon>
        <taxon>Dikarya</taxon>
        <taxon>Ascomycota</taxon>
        <taxon>Pezizomycotina</taxon>
        <taxon>Dothideomycetes</taxon>
        <taxon>Pleosporomycetidae</taxon>
        <taxon>Venturiales</taxon>
        <taxon>Cylindrosympodiaceae</taxon>
        <taxon>Tothia</taxon>
    </lineage>
</organism>
<dbReference type="Pfam" id="PF01636">
    <property type="entry name" value="APH"/>
    <property type="match status" value="1"/>
</dbReference>
<dbReference type="Proteomes" id="UP000800235">
    <property type="component" value="Unassembled WGS sequence"/>
</dbReference>
<evidence type="ECO:0000256" key="1">
    <source>
        <dbReference type="SAM" id="MobiDB-lite"/>
    </source>
</evidence>
<keyword evidence="3" id="KW-0808">Transferase</keyword>